<dbReference type="SUPFAM" id="SSF89360">
    <property type="entry name" value="HesB-like domain"/>
    <property type="match status" value="1"/>
</dbReference>
<keyword evidence="4" id="KW-1185">Reference proteome</keyword>
<dbReference type="FunFam" id="2.60.300.12:FF:000001">
    <property type="entry name" value="Iron-binding protein IscA"/>
    <property type="match status" value="1"/>
</dbReference>
<dbReference type="Proteomes" id="UP000887574">
    <property type="component" value="Unplaced"/>
</dbReference>
<evidence type="ECO:0000313" key="5">
    <source>
        <dbReference type="WBParaSite" id="jg12547"/>
    </source>
</evidence>
<dbReference type="InterPro" id="IPR000361">
    <property type="entry name" value="ATAP_core_dom"/>
</dbReference>
<dbReference type="Gene3D" id="2.60.300.12">
    <property type="entry name" value="HesB-like domain"/>
    <property type="match status" value="1"/>
</dbReference>
<dbReference type="InterPro" id="IPR016092">
    <property type="entry name" value="ATAP"/>
</dbReference>
<dbReference type="Pfam" id="PF01521">
    <property type="entry name" value="Fe-S_biosyn"/>
    <property type="match status" value="1"/>
</dbReference>
<dbReference type="InterPro" id="IPR050322">
    <property type="entry name" value="Fe-S_cluster_asmbl/transfer"/>
</dbReference>
<dbReference type="GO" id="GO:0051537">
    <property type="term" value="F:2 iron, 2 sulfur cluster binding"/>
    <property type="evidence" value="ECO:0007669"/>
    <property type="project" value="TreeGrafter"/>
</dbReference>
<evidence type="ECO:0000256" key="1">
    <source>
        <dbReference type="ARBA" id="ARBA00006718"/>
    </source>
</evidence>
<evidence type="ECO:0000256" key="2">
    <source>
        <dbReference type="ARBA" id="ARBA00039743"/>
    </source>
</evidence>
<proteinExistence type="inferred from homology"/>
<dbReference type="NCBIfam" id="TIGR00049">
    <property type="entry name" value="iron-sulfur cluster assembly accessory protein"/>
    <property type="match status" value="1"/>
</dbReference>
<feature type="domain" description="Core" evidence="3">
    <location>
        <begin position="28"/>
        <end position="128"/>
    </location>
</feature>
<evidence type="ECO:0000313" key="4">
    <source>
        <dbReference type="Proteomes" id="UP000887574"/>
    </source>
</evidence>
<dbReference type="PANTHER" id="PTHR10072:SF41">
    <property type="entry name" value="IRON-SULFUR CLUSTER ASSEMBLY 1 HOMOLOG, MITOCHONDRIAL"/>
    <property type="match status" value="1"/>
</dbReference>
<organism evidence="4 5">
    <name type="scientific">Ditylenchus dipsaci</name>
    <dbReference type="NCBI Taxonomy" id="166011"/>
    <lineage>
        <taxon>Eukaryota</taxon>
        <taxon>Metazoa</taxon>
        <taxon>Ecdysozoa</taxon>
        <taxon>Nematoda</taxon>
        <taxon>Chromadorea</taxon>
        <taxon>Rhabditida</taxon>
        <taxon>Tylenchina</taxon>
        <taxon>Tylenchomorpha</taxon>
        <taxon>Sphaerularioidea</taxon>
        <taxon>Anguinidae</taxon>
        <taxon>Anguininae</taxon>
        <taxon>Ditylenchus</taxon>
    </lineage>
</organism>
<dbReference type="InterPro" id="IPR035903">
    <property type="entry name" value="HesB-like_dom_sf"/>
</dbReference>
<dbReference type="PANTHER" id="PTHR10072">
    <property type="entry name" value="IRON-SULFUR CLUSTER ASSEMBLY PROTEIN"/>
    <property type="match status" value="1"/>
</dbReference>
<accession>A0A915CTR3</accession>
<dbReference type="InterPro" id="IPR017870">
    <property type="entry name" value="FeS_cluster_insertion_CS"/>
</dbReference>
<dbReference type="WBParaSite" id="jg12547">
    <property type="protein sequence ID" value="jg12547"/>
    <property type="gene ID" value="jg12547"/>
</dbReference>
<dbReference type="GO" id="GO:0016226">
    <property type="term" value="P:iron-sulfur cluster assembly"/>
    <property type="evidence" value="ECO:0007669"/>
    <property type="project" value="InterPro"/>
</dbReference>
<comment type="similarity">
    <text evidence="1">Belongs to the HesB/IscA family.</text>
</comment>
<dbReference type="PROSITE" id="PS01152">
    <property type="entry name" value="HESB"/>
    <property type="match status" value="1"/>
</dbReference>
<name>A0A915CTR3_9BILA</name>
<evidence type="ECO:0000259" key="3">
    <source>
        <dbReference type="Pfam" id="PF01521"/>
    </source>
</evidence>
<sequence length="132" mass="14776">MWLSRITKATARVVRDARINLVNNRKALVLTPSAVDRVKELLAEKPGIYALKIGLQQRGCNGFTYTMDYAEAKGKFDEEVVQDGIRIWVDPKAQLSLLGSEMDYVSDRLTAEFVFRNPNITSTCGCGESFNV</sequence>
<reference evidence="5" key="1">
    <citation type="submission" date="2022-11" db="UniProtKB">
        <authorList>
            <consortium name="WormBaseParasite"/>
        </authorList>
    </citation>
    <scope>IDENTIFICATION</scope>
</reference>
<protein>
    <recommendedName>
        <fullName evidence="2">Iron-sulfur cluster assembly 1 homolog, mitochondrial</fullName>
    </recommendedName>
</protein>
<dbReference type="GO" id="GO:0005739">
    <property type="term" value="C:mitochondrion"/>
    <property type="evidence" value="ECO:0007669"/>
    <property type="project" value="TreeGrafter"/>
</dbReference>
<dbReference type="AlphaFoldDB" id="A0A915CTR3"/>